<dbReference type="Proteomes" id="UP000836788">
    <property type="component" value="Chromosome 3"/>
</dbReference>
<dbReference type="GO" id="GO:0008270">
    <property type="term" value="F:zinc ion binding"/>
    <property type="evidence" value="ECO:0007669"/>
    <property type="project" value="UniProtKB-KW"/>
</dbReference>
<evidence type="ECO:0000256" key="6">
    <source>
        <dbReference type="ARBA" id="ARBA00022771"/>
    </source>
</evidence>
<evidence type="ECO:0000256" key="9">
    <source>
        <dbReference type="ARBA" id="ARBA00038064"/>
    </source>
</evidence>
<comment type="similarity">
    <text evidence="9">Belongs to the ZNF593/BUD20 C2H2-type zinc-finger protein family.</text>
</comment>
<evidence type="ECO:0000256" key="5">
    <source>
        <dbReference type="ARBA" id="ARBA00022723"/>
    </source>
</evidence>
<evidence type="ECO:0000256" key="8">
    <source>
        <dbReference type="ARBA" id="ARBA00023242"/>
    </source>
</evidence>
<dbReference type="GO" id="GO:0042254">
    <property type="term" value="P:ribosome biogenesis"/>
    <property type="evidence" value="ECO:0007669"/>
    <property type="project" value="UniProtKB-KW"/>
</dbReference>
<dbReference type="FunFam" id="3.30.160.60:FF:000299">
    <property type="entry name" value="Zinc finger protein 593"/>
    <property type="match status" value="1"/>
</dbReference>
<evidence type="ECO:0000256" key="2">
    <source>
        <dbReference type="ARBA" id="ARBA00004496"/>
    </source>
</evidence>
<evidence type="ECO:0000256" key="3">
    <source>
        <dbReference type="ARBA" id="ARBA00022490"/>
    </source>
</evidence>
<keyword evidence="4" id="KW-0690">Ribosome biogenesis</keyword>
<dbReference type="InterPro" id="IPR051879">
    <property type="entry name" value="C2H2-ZF_Maturation_Protein"/>
</dbReference>
<dbReference type="GO" id="GO:0005737">
    <property type="term" value="C:cytoplasm"/>
    <property type="evidence" value="ECO:0007669"/>
    <property type="project" value="UniProtKB-SubCell"/>
</dbReference>
<dbReference type="SUPFAM" id="SSF57667">
    <property type="entry name" value="beta-beta-alpha zinc fingers"/>
    <property type="match status" value="1"/>
</dbReference>
<evidence type="ECO:0000313" key="10">
    <source>
        <dbReference type="EMBL" id="CAG9288802.1"/>
    </source>
</evidence>
<accession>A0A8J9SDH6</accession>
<keyword evidence="5" id="KW-0479">Metal-binding</keyword>
<evidence type="ECO:0000256" key="1">
    <source>
        <dbReference type="ARBA" id="ARBA00004123"/>
    </source>
</evidence>
<gene>
    <name evidence="10" type="ORF">PTTT1_LOCUS39647</name>
</gene>
<feature type="non-terminal residue" evidence="10">
    <location>
        <position position="83"/>
    </location>
</feature>
<evidence type="ECO:0000256" key="4">
    <source>
        <dbReference type="ARBA" id="ARBA00022517"/>
    </source>
</evidence>
<dbReference type="PANTHER" id="PTHR46095">
    <property type="entry name" value="ZINC FINGER PROTEIN 593"/>
    <property type="match status" value="1"/>
</dbReference>
<feature type="non-terminal residue" evidence="10">
    <location>
        <position position="1"/>
    </location>
</feature>
<dbReference type="AlphaFoldDB" id="A0A8J9SDH6"/>
<keyword evidence="8" id="KW-0539">Nucleus</keyword>
<sequence>KDIDQIHDEIEKSKETGKPIEFKYDDELPGGGQFYCIETAKHFADAKSLADHKKTKTYKRRVKNLQKEKYGQDVAEWAAGMSK</sequence>
<dbReference type="PANTHER" id="PTHR46095:SF1">
    <property type="entry name" value="ZINC FINGER PROTEIN 593"/>
    <property type="match status" value="1"/>
</dbReference>
<dbReference type="InterPro" id="IPR036236">
    <property type="entry name" value="Znf_C2H2_sf"/>
</dbReference>
<reference evidence="10" key="1">
    <citation type="submission" date="2022-02" db="EMBL/GenBank/DDBJ databases">
        <authorList>
            <person name="Giguere J D."/>
        </authorList>
    </citation>
    <scope>NUCLEOTIDE SEQUENCE</scope>
    <source>
        <strain evidence="10">CCAP 1055/1</strain>
    </source>
</reference>
<keyword evidence="3" id="KW-0963">Cytoplasm</keyword>
<proteinExistence type="inferred from homology"/>
<keyword evidence="6" id="KW-0863">Zinc-finger</keyword>
<evidence type="ECO:0000256" key="7">
    <source>
        <dbReference type="ARBA" id="ARBA00022833"/>
    </source>
</evidence>
<dbReference type="GO" id="GO:0005634">
    <property type="term" value="C:nucleus"/>
    <property type="evidence" value="ECO:0007669"/>
    <property type="project" value="UniProtKB-SubCell"/>
</dbReference>
<comment type="subcellular location">
    <subcellularLocation>
        <location evidence="2">Cytoplasm</location>
    </subcellularLocation>
    <subcellularLocation>
        <location evidence="1">Nucleus</location>
    </subcellularLocation>
</comment>
<protein>
    <submittedName>
        <fullName evidence="10">Uncharacterized protein</fullName>
    </submittedName>
</protein>
<dbReference type="EMBL" id="OU594944">
    <property type="protein sequence ID" value="CAG9288802.1"/>
    <property type="molecule type" value="Genomic_DNA"/>
</dbReference>
<name>A0A8J9SDH6_PHATR</name>
<keyword evidence="7" id="KW-0862">Zinc</keyword>
<organism evidence="10">
    <name type="scientific">Phaeodactylum tricornutum</name>
    <name type="common">Diatom</name>
    <dbReference type="NCBI Taxonomy" id="2850"/>
    <lineage>
        <taxon>Eukaryota</taxon>
        <taxon>Sar</taxon>
        <taxon>Stramenopiles</taxon>
        <taxon>Ochrophyta</taxon>
        <taxon>Bacillariophyta</taxon>
        <taxon>Bacillariophyceae</taxon>
        <taxon>Bacillariophycidae</taxon>
        <taxon>Naviculales</taxon>
        <taxon>Phaeodactylaceae</taxon>
        <taxon>Phaeodactylum</taxon>
    </lineage>
</organism>
<dbReference type="Gene3D" id="3.30.160.60">
    <property type="entry name" value="Classic Zinc Finger"/>
    <property type="match status" value="1"/>
</dbReference>
<dbReference type="GO" id="GO:0043021">
    <property type="term" value="F:ribonucleoprotein complex binding"/>
    <property type="evidence" value="ECO:0007669"/>
    <property type="project" value="UniProtKB-ARBA"/>
</dbReference>